<name>A0AAV9BKX8_ACOGR</name>
<sequence length="55" mass="6431">MQSQLSLLFQKFFFLLTIVQVRDRFTYLLPAAPEEKISEAGWLYPGSRSLSTQYD</sequence>
<keyword evidence="1" id="KW-0732">Signal</keyword>
<protein>
    <submittedName>
        <fullName evidence="2">Uncharacterized protein</fullName>
    </submittedName>
</protein>
<feature type="chain" id="PRO_5043821427" evidence="1">
    <location>
        <begin position="24"/>
        <end position="55"/>
    </location>
</feature>
<dbReference type="AlphaFoldDB" id="A0AAV9BKX8"/>
<gene>
    <name evidence="2" type="ORF">QJS04_geneDACA000741</name>
</gene>
<proteinExistence type="predicted"/>
<organism evidence="2 3">
    <name type="scientific">Acorus gramineus</name>
    <name type="common">Dwarf sweet flag</name>
    <dbReference type="NCBI Taxonomy" id="55184"/>
    <lineage>
        <taxon>Eukaryota</taxon>
        <taxon>Viridiplantae</taxon>
        <taxon>Streptophyta</taxon>
        <taxon>Embryophyta</taxon>
        <taxon>Tracheophyta</taxon>
        <taxon>Spermatophyta</taxon>
        <taxon>Magnoliopsida</taxon>
        <taxon>Liliopsida</taxon>
        <taxon>Acoraceae</taxon>
        <taxon>Acorus</taxon>
    </lineage>
</organism>
<dbReference type="Proteomes" id="UP001179952">
    <property type="component" value="Unassembled WGS sequence"/>
</dbReference>
<keyword evidence="3" id="KW-1185">Reference proteome</keyword>
<feature type="signal peptide" evidence="1">
    <location>
        <begin position="1"/>
        <end position="23"/>
    </location>
</feature>
<reference evidence="2" key="2">
    <citation type="submission" date="2023-06" db="EMBL/GenBank/DDBJ databases">
        <authorList>
            <person name="Ma L."/>
            <person name="Liu K.-W."/>
            <person name="Li Z."/>
            <person name="Hsiao Y.-Y."/>
            <person name="Qi Y."/>
            <person name="Fu T."/>
            <person name="Tang G."/>
            <person name="Zhang D."/>
            <person name="Sun W.-H."/>
            <person name="Liu D.-K."/>
            <person name="Li Y."/>
            <person name="Chen G.-Z."/>
            <person name="Liu X.-D."/>
            <person name="Liao X.-Y."/>
            <person name="Jiang Y.-T."/>
            <person name="Yu X."/>
            <person name="Hao Y."/>
            <person name="Huang J."/>
            <person name="Zhao X.-W."/>
            <person name="Ke S."/>
            <person name="Chen Y.-Y."/>
            <person name="Wu W.-L."/>
            <person name="Hsu J.-L."/>
            <person name="Lin Y.-F."/>
            <person name="Huang M.-D."/>
            <person name="Li C.-Y."/>
            <person name="Huang L."/>
            <person name="Wang Z.-W."/>
            <person name="Zhao X."/>
            <person name="Zhong W.-Y."/>
            <person name="Peng D.-H."/>
            <person name="Ahmad S."/>
            <person name="Lan S."/>
            <person name="Zhang J.-S."/>
            <person name="Tsai W.-C."/>
            <person name="Van De Peer Y."/>
            <person name="Liu Z.-J."/>
        </authorList>
    </citation>
    <scope>NUCLEOTIDE SEQUENCE</scope>
    <source>
        <strain evidence="2">SCP</strain>
        <tissue evidence="2">Leaves</tissue>
    </source>
</reference>
<evidence type="ECO:0000256" key="1">
    <source>
        <dbReference type="SAM" id="SignalP"/>
    </source>
</evidence>
<accession>A0AAV9BKX8</accession>
<reference evidence="2" key="1">
    <citation type="journal article" date="2023" name="Nat. Commun.">
        <title>Diploid and tetraploid genomes of Acorus and the evolution of monocots.</title>
        <authorList>
            <person name="Ma L."/>
            <person name="Liu K.W."/>
            <person name="Li Z."/>
            <person name="Hsiao Y.Y."/>
            <person name="Qi Y."/>
            <person name="Fu T."/>
            <person name="Tang G.D."/>
            <person name="Zhang D."/>
            <person name="Sun W.H."/>
            <person name="Liu D.K."/>
            <person name="Li Y."/>
            <person name="Chen G.Z."/>
            <person name="Liu X.D."/>
            <person name="Liao X.Y."/>
            <person name="Jiang Y.T."/>
            <person name="Yu X."/>
            <person name="Hao Y."/>
            <person name="Huang J."/>
            <person name="Zhao X.W."/>
            <person name="Ke S."/>
            <person name="Chen Y.Y."/>
            <person name="Wu W.L."/>
            <person name="Hsu J.L."/>
            <person name="Lin Y.F."/>
            <person name="Huang M.D."/>
            <person name="Li C.Y."/>
            <person name="Huang L."/>
            <person name="Wang Z.W."/>
            <person name="Zhao X."/>
            <person name="Zhong W.Y."/>
            <person name="Peng D.H."/>
            <person name="Ahmad S."/>
            <person name="Lan S."/>
            <person name="Zhang J.S."/>
            <person name="Tsai W.C."/>
            <person name="Van de Peer Y."/>
            <person name="Liu Z.J."/>
        </authorList>
    </citation>
    <scope>NUCLEOTIDE SEQUENCE</scope>
    <source>
        <strain evidence="2">SCP</strain>
    </source>
</reference>
<comment type="caution">
    <text evidence="2">The sequence shown here is derived from an EMBL/GenBank/DDBJ whole genome shotgun (WGS) entry which is preliminary data.</text>
</comment>
<evidence type="ECO:0000313" key="2">
    <source>
        <dbReference type="EMBL" id="KAK1276799.1"/>
    </source>
</evidence>
<dbReference type="EMBL" id="JAUJYN010000003">
    <property type="protein sequence ID" value="KAK1276799.1"/>
    <property type="molecule type" value="Genomic_DNA"/>
</dbReference>
<evidence type="ECO:0000313" key="3">
    <source>
        <dbReference type="Proteomes" id="UP001179952"/>
    </source>
</evidence>